<sequence>MRKSKAIMIVFISIIIVLTAGIGWLLNDKYGFISHGAKKPTYHYTIGDFTIEDLGVFDTKTGKMLYIGMKKDEVDKILGDGVEEKEFMRLTVYADNINIKYRLDQVVAISLSEDSSRYVTARNMEVLNSRQEFEYAYGKPSFSDDRYTDYYLHKINDESYLKLLPKLPIDQDELTKTFIMSVSSSEEGNRIMISDFKFARDHN</sequence>
<comment type="caution">
    <text evidence="2">The sequence shown here is derived from an EMBL/GenBank/DDBJ whole genome shotgun (WGS) entry which is preliminary data.</text>
</comment>
<keyword evidence="1" id="KW-0472">Membrane</keyword>
<keyword evidence="3" id="KW-1185">Reference proteome</keyword>
<dbReference type="RefSeq" id="WP_127192003.1">
    <property type="nucleotide sequence ID" value="NZ_RZNY01000007.1"/>
</dbReference>
<proteinExistence type="predicted"/>
<evidence type="ECO:0000256" key="1">
    <source>
        <dbReference type="SAM" id="Phobius"/>
    </source>
</evidence>
<keyword evidence="1" id="KW-1133">Transmembrane helix</keyword>
<accession>A0A433YA15</accession>
<dbReference type="AlphaFoldDB" id="A0A433YA15"/>
<evidence type="ECO:0000313" key="3">
    <source>
        <dbReference type="Proteomes" id="UP000279446"/>
    </source>
</evidence>
<keyword evidence="1" id="KW-0812">Transmembrane</keyword>
<evidence type="ECO:0000313" key="2">
    <source>
        <dbReference type="EMBL" id="RUT46666.1"/>
    </source>
</evidence>
<dbReference type="EMBL" id="RZNY01000007">
    <property type="protein sequence ID" value="RUT46666.1"/>
    <property type="molecule type" value="Genomic_DNA"/>
</dbReference>
<name>A0A433YA15_9BACL</name>
<dbReference type="OrthoDB" id="2590165at2"/>
<reference evidence="2 3" key="1">
    <citation type="submission" date="2018-12" db="EMBL/GenBank/DDBJ databases">
        <authorList>
            <person name="Sun L."/>
            <person name="Chen Z."/>
        </authorList>
    </citation>
    <scope>NUCLEOTIDE SEQUENCE [LARGE SCALE GENOMIC DNA]</scope>
    <source>
        <strain evidence="2 3">DSM 15890</strain>
    </source>
</reference>
<protein>
    <submittedName>
        <fullName evidence="2">Uncharacterized protein</fullName>
    </submittedName>
</protein>
<gene>
    <name evidence="2" type="ORF">EJP82_10485</name>
</gene>
<dbReference type="Proteomes" id="UP000279446">
    <property type="component" value="Unassembled WGS sequence"/>
</dbReference>
<organism evidence="2 3">
    <name type="scientific">Paenibacillus anaericanus</name>
    <dbReference type="NCBI Taxonomy" id="170367"/>
    <lineage>
        <taxon>Bacteria</taxon>
        <taxon>Bacillati</taxon>
        <taxon>Bacillota</taxon>
        <taxon>Bacilli</taxon>
        <taxon>Bacillales</taxon>
        <taxon>Paenibacillaceae</taxon>
        <taxon>Paenibacillus</taxon>
    </lineage>
</organism>
<feature type="transmembrane region" description="Helical" evidence="1">
    <location>
        <begin position="7"/>
        <end position="26"/>
    </location>
</feature>